<feature type="region of interest" description="Disordered" evidence="1">
    <location>
        <begin position="129"/>
        <end position="159"/>
    </location>
</feature>
<evidence type="ECO:0000313" key="3">
    <source>
        <dbReference type="Proteomes" id="UP001054889"/>
    </source>
</evidence>
<accession>A0AAV5DUC4</accession>
<proteinExistence type="predicted"/>
<keyword evidence="3" id="KW-1185">Reference proteome</keyword>
<name>A0AAV5DUC4_ELECO</name>
<comment type="caution">
    <text evidence="2">The sequence shown here is derived from an EMBL/GenBank/DDBJ whole genome shotgun (WGS) entry which is preliminary data.</text>
</comment>
<feature type="region of interest" description="Disordered" evidence="1">
    <location>
        <begin position="16"/>
        <end position="43"/>
    </location>
</feature>
<reference evidence="2" key="2">
    <citation type="submission" date="2021-12" db="EMBL/GenBank/DDBJ databases">
        <title>Resequencing data analysis of finger millet.</title>
        <authorList>
            <person name="Hatakeyama M."/>
            <person name="Aluri S."/>
            <person name="Balachadran M.T."/>
            <person name="Sivarajan S.R."/>
            <person name="Poveda L."/>
            <person name="Shimizu-Inatsugi R."/>
            <person name="Schlapbach R."/>
            <person name="Sreeman S.M."/>
            <person name="Shimizu K.K."/>
        </authorList>
    </citation>
    <scope>NUCLEOTIDE SEQUENCE</scope>
</reference>
<sequence>MISQWRHAHKTRRPFWSNLVGPSSDHGDGGMPGAKPRNSAVSGEDIRGDVLGCTTHDWHLGAHTELVDIVGTVGLAKDAVHVVAEVIELETEVKVGEAVVLSDTVVVDAGVLLADGHHIGHDVKDALELHPDSVGGRSPGDGQPRHSGGLPDGTSLSPDVDGCAVEGQLEAVDVVVPLGGLLGTHVEAVVGEADAEGLDPGEVAAHGRVALADEVGVDVEVGVGDDAEVLVLLSVKIEVVAVTTGEAWITAGDTRVEVAHCNILKVVFYIYHGNYINDGEENRIEVSKHSTALGIYR</sequence>
<gene>
    <name evidence="2" type="primary">gb00833</name>
    <name evidence="2" type="ORF">PR202_gb00833</name>
</gene>
<dbReference type="AlphaFoldDB" id="A0AAV5DUC4"/>
<evidence type="ECO:0000256" key="1">
    <source>
        <dbReference type="SAM" id="MobiDB-lite"/>
    </source>
</evidence>
<evidence type="ECO:0000313" key="2">
    <source>
        <dbReference type="EMBL" id="GJN14057.1"/>
    </source>
</evidence>
<reference evidence="2" key="1">
    <citation type="journal article" date="2018" name="DNA Res.">
        <title>Multiple hybrid de novo genome assembly of finger millet, an orphan allotetraploid crop.</title>
        <authorList>
            <person name="Hatakeyama M."/>
            <person name="Aluri S."/>
            <person name="Balachadran M.T."/>
            <person name="Sivarajan S.R."/>
            <person name="Patrignani A."/>
            <person name="Gruter S."/>
            <person name="Poveda L."/>
            <person name="Shimizu-Inatsugi R."/>
            <person name="Baeten J."/>
            <person name="Francoijs K.J."/>
            <person name="Nataraja K.N."/>
            <person name="Reddy Y.A.N."/>
            <person name="Phadnis S."/>
            <person name="Ravikumar R.L."/>
            <person name="Schlapbach R."/>
            <person name="Sreeman S.M."/>
            <person name="Shimizu K.K."/>
        </authorList>
    </citation>
    <scope>NUCLEOTIDE SEQUENCE</scope>
</reference>
<dbReference type="Proteomes" id="UP001054889">
    <property type="component" value="Unassembled WGS sequence"/>
</dbReference>
<organism evidence="2 3">
    <name type="scientific">Eleusine coracana subsp. coracana</name>
    <dbReference type="NCBI Taxonomy" id="191504"/>
    <lineage>
        <taxon>Eukaryota</taxon>
        <taxon>Viridiplantae</taxon>
        <taxon>Streptophyta</taxon>
        <taxon>Embryophyta</taxon>
        <taxon>Tracheophyta</taxon>
        <taxon>Spermatophyta</taxon>
        <taxon>Magnoliopsida</taxon>
        <taxon>Liliopsida</taxon>
        <taxon>Poales</taxon>
        <taxon>Poaceae</taxon>
        <taxon>PACMAD clade</taxon>
        <taxon>Chloridoideae</taxon>
        <taxon>Cynodonteae</taxon>
        <taxon>Eleusininae</taxon>
        <taxon>Eleusine</taxon>
    </lineage>
</organism>
<protein>
    <submittedName>
        <fullName evidence="2">Uncharacterized protein</fullName>
    </submittedName>
</protein>
<dbReference type="EMBL" id="BQKI01000071">
    <property type="protein sequence ID" value="GJN14057.1"/>
    <property type="molecule type" value="Genomic_DNA"/>
</dbReference>